<dbReference type="Pfam" id="PF01909">
    <property type="entry name" value="NTP_transf_2"/>
    <property type="match status" value="1"/>
</dbReference>
<dbReference type="RefSeq" id="WP_013394356.1">
    <property type="nucleotide sequence ID" value="NC_014640.1"/>
</dbReference>
<dbReference type="Pfam" id="PF13427">
    <property type="entry name" value="AadA_C"/>
    <property type="match status" value="1"/>
</dbReference>
<dbReference type="STRING" id="762376.AXYL_03722"/>
<dbReference type="Proteomes" id="UP000006876">
    <property type="component" value="Chromosome"/>
</dbReference>
<dbReference type="CDD" id="cd05403">
    <property type="entry name" value="NT_KNTase_like"/>
    <property type="match status" value="1"/>
</dbReference>
<evidence type="ECO:0000256" key="1">
    <source>
        <dbReference type="ARBA" id="ARBA00022679"/>
    </source>
</evidence>
<keyword evidence="9" id="KW-0548">Nucleotidyltransferase</keyword>
<dbReference type="GO" id="GO:0070566">
    <property type="term" value="F:adenylyltransferase activity"/>
    <property type="evidence" value="ECO:0007669"/>
    <property type="project" value="InterPro"/>
</dbReference>
<dbReference type="Gene3D" id="3.30.460.10">
    <property type="entry name" value="Beta Polymerase, domain 2"/>
    <property type="match status" value="1"/>
</dbReference>
<protein>
    <recommendedName>
        <fullName evidence="4">Aminoglycoside (3'') (9) adenylyltransferase</fullName>
        <ecNumber evidence="3">2.7.7.47</ecNumber>
    </recommendedName>
</protein>
<evidence type="ECO:0000259" key="8">
    <source>
        <dbReference type="Pfam" id="PF13427"/>
    </source>
</evidence>
<feature type="domain" description="Adenylyltransferase AadA C-terminal" evidence="8">
    <location>
        <begin position="152"/>
        <end position="249"/>
    </location>
</feature>
<dbReference type="InterPro" id="IPR024172">
    <property type="entry name" value="AadA/Aad9"/>
</dbReference>
<dbReference type="KEGG" id="axy:AXYL_03722"/>
<proteinExistence type="predicted"/>
<accession>E3HNK3</accession>
<dbReference type="PIRSF" id="PIRSF000819">
    <property type="entry name" value="Streptomycin_3-adenylyltransf"/>
    <property type="match status" value="1"/>
</dbReference>
<organism evidence="9 10">
    <name type="scientific">Achromobacter xylosoxidans (strain A8)</name>
    <dbReference type="NCBI Taxonomy" id="762376"/>
    <lineage>
        <taxon>Bacteria</taxon>
        <taxon>Pseudomonadati</taxon>
        <taxon>Pseudomonadota</taxon>
        <taxon>Betaproteobacteria</taxon>
        <taxon>Burkholderiales</taxon>
        <taxon>Alcaligenaceae</taxon>
        <taxon>Achromobacter</taxon>
    </lineage>
</organism>
<gene>
    <name evidence="9" type="primary">aadA</name>
    <name evidence="9" type="ordered locus">AXYL_03722</name>
</gene>
<dbReference type="InterPro" id="IPR002934">
    <property type="entry name" value="Polymerase_NTP_transf_dom"/>
</dbReference>
<dbReference type="GO" id="GO:0009012">
    <property type="term" value="F:aminoglycoside 3''-adenylyltransferase activity"/>
    <property type="evidence" value="ECO:0007669"/>
    <property type="project" value="UniProtKB-EC"/>
</dbReference>
<keyword evidence="2" id="KW-0046">Antibiotic resistance</keyword>
<dbReference type="EMBL" id="CP002287">
    <property type="protein sequence ID" value="ADP17042.1"/>
    <property type="molecule type" value="Genomic_DNA"/>
</dbReference>
<dbReference type="EC" id="2.7.7.47" evidence="3"/>
<dbReference type="OrthoDB" id="7058480at2"/>
<reference evidence="9 10" key="1">
    <citation type="journal article" date="2011" name="J. Bacteriol.">
        <title>Complete genome sequence of the haloaromatic acid-degrading bacterium Achromobacter xylosoxidans A8.</title>
        <authorList>
            <person name="Strnad H."/>
            <person name="Ridl J."/>
            <person name="Paces J."/>
            <person name="Kolar M."/>
            <person name="Vlcek C."/>
            <person name="Paces V."/>
        </authorList>
    </citation>
    <scope>NUCLEOTIDE SEQUENCE [LARGE SCALE GENOMIC DNA]</scope>
    <source>
        <strain evidence="9 10">A8</strain>
    </source>
</reference>
<dbReference type="GO" id="GO:0046677">
    <property type="term" value="P:response to antibiotic"/>
    <property type="evidence" value="ECO:0007669"/>
    <property type="project" value="UniProtKB-KW"/>
</dbReference>
<evidence type="ECO:0000256" key="5">
    <source>
        <dbReference type="ARBA" id="ARBA00047831"/>
    </source>
</evidence>
<dbReference type="AlphaFoldDB" id="E3HNK3"/>
<sequence length="266" mass="28905">MALLIPPPIVPQIAQAKSLIERHLGTGLVAIHLFGSAVDGGLQPHSDIDLLVSVAQPPGEAALRALAMALLAVSAPPGSSPSLRALEVTVLAREQIVPWRHPARRELQFGEWLRADLEAGVVEPPMMDHDLAILLTKARGHSIPIMGPQADQIFEAVPREDLRRALLDTVAQWNAPEDWAGDEKHIILALARIWYTALSGGIASKELAATWLLERLEPPYRPVLGKARAIYLGQEEDDLAQRHQAETAAFIVHARGAIERTCAASR</sequence>
<comment type="catalytic activity">
    <reaction evidence="5">
        <text>spectinomycin + ATP = 9-O-adenylylspectinomycin + diphosphate</text>
        <dbReference type="Rhea" id="RHEA:63228"/>
        <dbReference type="ChEBI" id="CHEBI:30616"/>
        <dbReference type="ChEBI" id="CHEBI:33019"/>
        <dbReference type="ChEBI" id="CHEBI:146260"/>
        <dbReference type="ChEBI" id="CHEBI:146261"/>
    </reaction>
</comment>
<evidence type="ECO:0000256" key="4">
    <source>
        <dbReference type="ARBA" id="ARBA00035252"/>
    </source>
</evidence>
<keyword evidence="1 9" id="KW-0808">Transferase</keyword>
<dbReference type="NCBIfam" id="NF010309">
    <property type="entry name" value="PRK13746.1"/>
    <property type="match status" value="1"/>
</dbReference>
<dbReference type="PATRIC" id="fig|762376.5.peg.3745"/>
<evidence type="ECO:0000256" key="2">
    <source>
        <dbReference type="ARBA" id="ARBA00023251"/>
    </source>
</evidence>
<evidence type="ECO:0000313" key="10">
    <source>
        <dbReference type="Proteomes" id="UP000006876"/>
    </source>
</evidence>
<dbReference type="eggNOG" id="COG1708">
    <property type="taxonomic scope" value="Bacteria"/>
</dbReference>
<comment type="catalytic activity">
    <reaction evidence="6">
        <text>streptomycin + ATP = 3''-O-adenylylstreptomycin + diphosphate</text>
        <dbReference type="Rhea" id="RHEA:20245"/>
        <dbReference type="ChEBI" id="CHEBI:30616"/>
        <dbReference type="ChEBI" id="CHEBI:33019"/>
        <dbReference type="ChEBI" id="CHEBI:58007"/>
        <dbReference type="ChEBI" id="CHEBI:58605"/>
        <dbReference type="EC" id="2.7.7.47"/>
    </reaction>
</comment>
<evidence type="ECO:0000259" key="7">
    <source>
        <dbReference type="Pfam" id="PF01909"/>
    </source>
</evidence>
<dbReference type="HOGENOM" id="CLU_071584_0_0_4"/>
<evidence type="ECO:0000256" key="3">
    <source>
        <dbReference type="ARBA" id="ARBA00035126"/>
    </source>
</evidence>
<name>E3HNK3_ACHXA</name>
<evidence type="ECO:0000313" key="9">
    <source>
        <dbReference type="EMBL" id="ADP17042.1"/>
    </source>
</evidence>
<evidence type="ECO:0000256" key="6">
    <source>
        <dbReference type="ARBA" id="ARBA00048566"/>
    </source>
</evidence>
<dbReference type="InterPro" id="IPR025184">
    <property type="entry name" value="AadA_C"/>
</dbReference>
<dbReference type="InterPro" id="IPR043519">
    <property type="entry name" value="NT_sf"/>
</dbReference>
<feature type="domain" description="Polymerase nucleotidyl transferase" evidence="7">
    <location>
        <begin position="24"/>
        <end position="60"/>
    </location>
</feature>
<dbReference type="SUPFAM" id="SSF81301">
    <property type="entry name" value="Nucleotidyltransferase"/>
    <property type="match status" value="1"/>
</dbReference>